<feature type="domain" description="C2" evidence="13">
    <location>
        <begin position="106"/>
        <end position="230"/>
    </location>
</feature>
<evidence type="ECO:0000256" key="4">
    <source>
        <dbReference type="ARBA" id="ARBA00009048"/>
    </source>
</evidence>
<dbReference type="WBParaSite" id="ASIM_0001453601-mRNA-1">
    <property type="protein sequence ID" value="ASIM_0001453601-mRNA-1"/>
    <property type="gene ID" value="ASIM_0001453601"/>
</dbReference>
<protein>
    <submittedName>
        <fullName evidence="14">Copine family member IX</fullName>
    </submittedName>
</protein>
<keyword evidence="11" id="KW-0539">Nucleus</keyword>
<feature type="compositionally biased region" description="Low complexity" evidence="12">
    <location>
        <begin position="634"/>
        <end position="643"/>
    </location>
</feature>
<keyword evidence="6" id="KW-0963">Cytoplasm</keyword>
<dbReference type="GO" id="GO:0005737">
    <property type="term" value="C:cytoplasm"/>
    <property type="evidence" value="ECO:0007669"/>
    <property type="project" value="UniProtKB-SubCell"/>
</dbReference>
<keyword evidence="7" id="KW-0479">Metal-binding</keyword>
<comment type="similarity">
    <text evidence="4">Belongs to the copine family.</text>
</comment>
<evidence type="ECO:0000256" key="8">
    <source>
        <dbReference type="ARBA" id="ARBA00022737"/>
    </source>
</evidence>
<dbReference type="GO" id="GO:0005544">
    <property type="term" value="F:calcium-dependent phospholipid binding"/>
    <property type="evidence" value="ECO:0007669"/>
    <property type="project" value="InterPro"/>
</dbReference>
<dbReference type="GO" id="GO:0046872">
    <property type="term" value="F:metal ion binding"/>
    <property type="evidence" value="ECO:0007669"/>
    <property type="project" value="UniProtKB-KW"/>
</dbReference>
<evidence type="ECO:0000256" key="6">
    <source>
        <dbReference type="ARBA" id="ARBA00022490"/>
    </source>
</evidence>
<dbReference type="Pfam" id="PF00168">
    <property type="entry name" value="C2"/>
    <property type="match status" value="2"/>
</dbReference>
<dbReference type="InterPro" id="IPR010734">
    <property type="entry name" value="Copine_C"/>
</dbReference>
<evidence type="ECO:0000259" key="13">
    <source>
        <dbReference type="PROSITE" id="PS50004"/>
    </source>
</evidence>
<evidence type="ECO:0000256" key="3">
    <source>
        <dbReference type="ARBA" id="ARBA00004496"/>
    </source>
</evidence>
<dbReference type="Pfam" id="PF07002">
    <property type="entry name" value="Copine"/>
    <property type="match status" value="2"/>
</dbReference>
<feature type="region of interest" description="Disordered" evidence="12">
    <location>
        <begin position="562"/>
        <end position="599"/>
    </location>
</feature>
<feature type="compositionally biased region" description="Low complexity" evidence="12">
    <location>
        <begin position="572"/>
        <end position="590"/>
    </location>
</feature>
<dbReference type="InterPro" id="IPR045052">
    <property type="entry name" value="Copine"/>
</dbReference>
<dbReference type="InterPro" id="IPR037768">
    <property type="entry name" value="C2B_Copine"/>
</dbReference>
<sequence>LRDTDMDSYSDPFCVVSGTSAGMARSRVWSEIGRTEVINNCLNPDWATKIHATYYFEEQQRLLFEVFDKGPGKERTKIGSATLLLHEIIGANYNRRTVKLYDEGKHYGNLTVTAEEMSDGRQESVYFICSATKLDRKDFLGKCDPFLKISRINEDNTYQLAYRTRYHEQNLNPKWKPFEIHINQLCYGDKDREFLIECYDWDQDGNHDLVGCCRTTVNRLVNKVDVTLPLIHEKKAKKSKKYVDSGQLHFHKVYCWMDYSFLDFISAGTELEFTVAIDFTKSNLPTEDTSSLHHVDDDFANQYEIAIRSIAEICQYYNTSQVFHGYGFGARLPGDNLVHYNFPLNTITNNPDCVGIDGLHEAYMAALNTVQLAGPTDFSPTIRFAARQAAALPDDGSKYSVLLIITDGVISDMSKTKEEIVKAEARSFKWLFFWMAAIQNEIGSSRLGSDGFIFLYLQFLIAVAKSHLEASSLPLSIIIVGVGYDSFEEMKVLDSDHQVLSANGRYAKRDIVQFVQLRDFLPPHRYLTAEEVADAKCQLAKEVLQEVPSQLTGYMKSKGIFPCNIPSPPLTPQHQQQQPTSQQSTSNSPQHCASARSSLSSQQMVVLPQVSQLTQQQQQMQTTATGNVDIMKNQYHPASSSSPPQQPQHQHEHQRTPSERIRRLLPAVPYQDLQQMHI</sequence>
<evidence type="ECO:0000256" key="10">
    <source>
        <dbReference type="ARBA" id="ARBA00023136"/>
    </source>
</evidence>
<keyword evidence="5" id="KW-1003">Cell membrane</keyword>
<dbReference type="Gene3D" id="2.60.40.150">
    <property type="entry name" value="C2 domain"/>
    <property type="match status" value="2"/>
</dbReference>
<dbReference type="SUPFAM" id="SSF53300">
    <property type="entry name" value="vWA-like"/>
    <property type="match status" value="1"/>
</dbReference>
<feature type="domain" description="C2" evidence="13">
    <location>
        <begin position="1"/>
        <end position="101"/>
    </location>
</feature>
<evidence type="ECO:0000313" key="14">
    <source>
        <dbReference type="WBParaSite" id="ASIM_0001453601-mRNA-1"/>
    </source>
</evidence>
<dbReference type="GO" id="GO:0071277">
    <property type="term" value="P:cellular response to calcium ion"/>
    <property type="evidence" value="ECO:0007669"/>
    <property type="project" value="TreeGrafter"/>
</dbReference>
<keyword evidence="8" id="KW-0677">Repeat</keyword>
<organism evidence="14">
    <name type="scientific">Anisakis simplex</name>
    <name type="common">Herring worm</name>
    <dbReference type="NCBI Taxonomy" id="6269"/>
    <lineage>
        <taxon>Eukaryota</taxon>
        <taxon>Metazoa</taxon>
        <taxon>Ecdysozoa</taxon>
        <taxon>Nematoda</taxon>
        <taxon>Chromadorea</taxon>
        <taxon>Rhabditida</taxon>
        <taxon>Spirurina</taxon>
        <taxon>Ascaridomorpha</taxon>
        <taxon>Ascaridoidea</taxon>
        <taxon>Anisakidae</taxon>
        <taxon>Anisakis</taxon>
        <taxon>Anisakis simplex complex</taxon>
    </lineage>
</organism>
<keyword evidence="9" id="KW-0106">Calcium</keyword>
<dbReference type="GO" id="GO:0005634">
    <property type="term" value="C:nucleus"/>
    <property type="evidence" value="ECO:0007669"/>
    <property type="project" value="UniProtKB-SubCell"/>
</dbReference>
<dbReference type="AlphaFoldDB" id="A0A0M3K113"/>
<evidence type="ECO:0000256" key="7">
    <source>
        <dbReference type="ARBA" id="ARBA00022723"/>
    </source>
</evidence>
<dbReference type="SMART" id="SM00239">
    <property type="entry name" value="C2"/>
    <property type="match status" value="2"/>
</dbReference>
<evidence type="ECO:0000256" key="2">
    <source>
        <dbReference type="ARBA" id="ARBA00004236"/>
    </source>
</evidence>
<keyword evidence="10" id="KW-0472">Membrane</keyword>
<dbReference type="PROSITE" id="PS50004">
    <property type="entry name" value="C2"/>
    <property type="match status" value="2"/>
</dbReference>
<evidence type="ECO:0000256" key="9">
    <source>
        <dbReference type="ARBA" id="ARBA00022837"/>
    </source>
</evidence>
<name>A0A0M3K113_ANISI</name>
<dbReference type="FunFam" id="2.60.40.150:FF:000042">
    <property type="entry name" value="Copine 3"/>
    <property type="match status" value="1"/>
</dbReference>
<evidence type="ECO:0000256" key="1">
    <source>
        <dbReference type="ARBA" id="ARBA00004123"/>
    </source>
</evidence>
<reference evidence="14" key="1">
    <citation type="submission" date="2017-02" db="UniProtKB">
        <authorList>
            <consortium name="WormBaseParasite"/>
        </authorList>
    </citation>
    <scope>IDENTIFICATION</scope>
</reference>
<dbReference type="CDD" id="cd04048">
    <property type="entry name" value="C2A_Copine"/>
    <property type="match status" value="1"/>
</dbReference>
<feature type="region of interest" description="Disordered" evidence="12">
    <location>
        <begin position="633"/>
        <end position="661"/>
    </location>
</feature>
<evidence type="ECO:0000256" key="5">
    <source>
        <dbReference type="ARBA" id="ARBA00022475"/>
    </source>
</evidence>
<dbReference type="InterPro" id="IPR000008">
    <property type="entry name" value="C2_dom"/>
</dbReference>
<evidence type="ECO:0000256" key="11">
    <source>
        <dbReference type="ARBA" id="ARBA00023242"/>
    </source>
</evidence>
<dbReference type="CDD" id="cd04047">
    <property type="entry name" value="C2B_Copine"/>
    <property type="match status" value="1"/>
</dbReference>
<dbReference type="SUPFAM" id="SSF49562">
    <property type="entry name" value="C2 domain (Calcium/lipid-binding domain, CaLB)"/>
    <property type="match status" value="2"/>
</dbReference>
<proteinExistence type="inferred from homology"/>
<dbReference type="GO" id="GO:0005886">
    <property type="term" value="C:plasma membrane"/>
    <property type="evidence" value="ECO:0007669"/>
    <property type="project" value="UniProtKB-SubCell"/>
</dbReference>
<comment type="subcellular location">
    <subcellularLocation>
        <location evidence="2">Cell membrane</location>
    </subcellularLocation>
    <subcellularLocation>
        <location evidence="3">Cytoplasm</location>
    </subcellularLocation>
    <subcellularLocation>
        <location evidence="1">Nucleus</location>
    </subcellularLocation>
</comment>
<accession>A0A0M3K113</accession>
<dbReference type="PANTHER" id="PTHR10857">
    <property type="entry name" value="COPINE"/>
    <property type="match status" value="1"/>
</dbReference>
<evidence type="ECO:0000256" key="12">
    <source>
        <dbReference type="SAM" id="MobiDB-lite"/>
    </source>
</evidence>
<feature type="compositionally biased region" description="Basic and acidic residues" evidence="12">
    <location>
        <begin position="649"/>
        <end position="661"/>
    </location>
</feature>
<dbReference type="InterPro" id="IPR035892">
    <property type="entry name" value="C2_domain_sf"/>
</dbReference>
<dbReference type="PANTHER" id="PTHR10857:SF106">
    <property type="entry name" value="C2 DOMAIN-CONTAINING PROTEIN"/>
    <property type="match status" value="1"/>
</dbReference>
<dbReference type="InterPro" id="IPR036465">
    <property type="entry name" value="vWFA_dom_sf"/>
</dbReference>